<dbReference type="RefSeq" id="XP_012185253.1">
    <property type="nucleotide sequence ID" value="XM_012329863.1"/>
</dbReference>
<gene>
    <name evidence="1" type="ORF">FIBRA_08211</name>
</gene>
<dbReference type="HOGENOM" id="CLU_966560_0_0_1"/>
<dbReference type="STRING" id="599839.J4GWE1"/>
<evidence type="ECO:0000313" key="2">
    <source>
        <dbReference type="Proteomes" id="UP000006352"/>
    </source>
</evidence>
<proteinExistence type="predicted"/>
<dbReference type="OrthoDB" id="2749818at2759"/>
<sequence>MTSIRKISLTPLAVTATGLVSPPNPQSSCGDYSSQPRYSNNIGSCDINCRPALSQISPAHVPEYRNVLSDFQFLTAQLAEDSFNTVTMEYSGPRSLPPNKLQIGPYEETYRYGGHEEIKGPPSAHSVPYSRINMKEREPVDDTTIAATTASPRPCVFPRIFSLQQDLPIPPAATAQSAVSYPTPRIPCFWVGCMILLDDVSVPGMKRHLAAFHADEAVPEPITPIGVCKWTVDKDGQVCGKTLHRTGLGKHIASVHLKSTVEWCPRCHTQFSRRDCVIRHLKNSCGHA</sequence>
<dbReference type="EMBL" id="HE797217">
    <property type="protein sequence ID" value="CCM05970.1"/>
    <property type="molecule type" value="Genomic_DNA"/>
</dbReference>
<keyword evidence="2" id="KW-1185">Reference proteome</keyword>
<dbReference type="GeneID" id="24100881"/>
<organism evidence="1 2">
    <name type="scientific">Fibroporia radiculosa</name>
    <dbReference type="NCBI Taxonomy" id="599839"/>
    <lineage>
        <taxon>Eukaryota</taxon>
        <taxon>Fungi</taxon>
        <taxon>Dikarya</taxon>
        <taxon>Basidiomycota</taxon>
        <taxon>Agaricomycotina</taxon>
        <taxon>Agaricomycetes</taxon>
        <taxon>Polyporales</taxon>
        <taxon>Fibroporiaceae</taxon>
        <taxon>Fibroporia</taxon>
    </lineage>
</organism>
<accession>J4GWE1</accession>
<name>J4GWE1_9APHY</name>
<dbReference type="AlphaFoldDB" id="J4GWE1"/>
<dbReference type="Proteomes" id="UP000006352">
    <property type="component" value="Unassembled WGS sequence"/>
</dbReference>
<dbReference type="InParanoid" id="J4GWE1"/>
<evidence type="ECO:0000313" key="1">
    <source>
        <dbReference type="EMBL" id="CCM05970.1"/>
    </source>
</evidence>
<reference evidence="1 2" key="1">
    <citation type="journal article" date="2012" name="Appl. Environ. Microbiol.">
        <title>Short-read sequencing for genomic analysis of the brown rot fungus Fibroporia radiculosa.</title>
        <authorList>
            <person name="Tang J.D."/>
            <person name="Perkins A.D."/>
            <person name="Sonstegard T.S."/>
            <person name="Schroeder S.G."/>
            <person name="Burgess S.C."/>
            <person name="Diehl S.V."/>
        </authorList>
    </citation>
    <scope>NUCLEOTIDE SEQUENCE [LARGE SCALE GENOMIC DNA]</scope>
    <source>
        <strain evidence="1 2">TFFH 294</strain>
    </source>
</reference>
<protein>
    <submittedName>
        <fullName evidence="1">Uncharacterized protein</fullName>
    </submittedName>
</protein>